<evidence type="ECO:0000256" key="8">
    <source>
        <dbReference type="ARBA" id="ARBA00023136"/>
    </source>
</evidence>
<proteinExistence type="inferred from homology"/>
<keyword evidence="8 10" id="KW-0472">Membrane</keyword>
<dbReference type="InterPro" id="IPR038377">
    <property type="entry name" value="Na/Glc_symporter_sf"/>
</dbReference>
<feature type="transmembrane region" description="Helical" evidence="10">
    <location>
        <begin position="423"/>
        <end position="443"/>
    </location>
</feature>
<feature type="transmembrane region" description="Helical" evidence="10">
    <location>
        <begin position="6"/>
        <end position="23"/>
    </location>
</feature>
<dbReference type="Pfam" id="PF00474">
    <property type="entry name" value="SSF"/>
    <property type="match status" value="1"/>
</dbReference>
<dbReference type="Proteomes" id="UP001500729">
    <property type="component" value="Unassembled WGS sequence"/>
</dbReference>
<evidence type="ECO:0000256" key="1">
    <source>
        <dbReference type="ARBA" id="ARBA00004651"/>
    </source>
</evidence>
<feature type="transmembrane region" description="Helical" evidence="10">
    <location>
        <begin position="233"/>
        <end position="251"/>
    </location>
</feature>
<feature type="transmembrane region" description="Helical" evidence="10">
    <location>
        <begin position="44"/>
        <end position="67"/>
    </location>
</feature>
<keyword evidence="4" id="KW-1003">Cell membrane</keyword>
<reference evidence="12" key="1">
    <citation type="journal article" date="2019" name="Int. J. Syst. Evol. Microbiol.">
        <title>The Global Catalogue of Microorganisms (GCM) 10K type strain sequencing project: providing services to taxonomists for standard genome sequencing and annotation.</title>
        <authorList>
            <consortium name="The Broad Institute Genomics Platform"/>
            <consortium name="The Broad Institute Genome Sequencing Center for Infectious Disease"/>
            <person name="Wu L."/>
            <person name="Ma J."/>
        </authorList>
    </citation>
    <scope>NUCLEOTIDE SEQUENCE [LARGE SCALE GENOMIC DNA]</scope>
    <source>
        <strain evidence="12">JCM 10303</strain>
    </source>
</reference>
<comment type="subcellular location">
    <subcellularLocation>
        <location evidence="1">Cell membrane</location>
        <topology evidence="1">Multi-pass membrane protein</topology>
    </subcellularLocation>
</comment>
<keyword evidence="3" id="KW-0813">Transport</keyword>
<dbReference type="PANTHER" id="PTHR48086:SF6">
    <property type="entry name" value="CATION_ACETATE SYMPORTER ACTP"/>
    <property type="match status" value="1"/>
</dbReference>
<evidence type="ECO:0000256" key="2">
    <source>
        <dbReference type="ARBA" id="ARBA00006434"/>
    </source>
</evidence>
<feature type="transmembrane region" description="Helical" evidence="10">
    <location>
        <begin position="152"/>
        <end position="176"/>
    </location>
</feature>
<organism evidence="11 12">
    <name type="scientific">Saccharopolyspora erythraea</name>
    <name type="common">Streptomyces erythraeus</name>
    <dbReference type="NCBI Taxonomy" id="1836"/>
    <lineage>
        <taxon>Bacteria</taxon>
        <taxon>Bacillati</taxon>
        <taxon>Actinomycetota</taxon>
        <taxon>Actinomycetes</taxon>
        <taxon>Pseudonocardiales</taxon>
        <taxon>Pseudonocardiaceae</taxon>
        <taxon>Saccharopolyspora</taxon>
    </lineage>
</organism>
<feature type="transmembrane region" description="Helical" evidence="10">
    <location>
        <begin position="183"/>
        <end position="200"/>
    </location>
</feature>
<evidence type="ECO:0000256" key="4">
    <source>
        <dbReference type="ARBA" id="ARBA00022475"/>
    </source>
</evidence>
<dbReference type="PANTHER" id="PTHR48086">
    <property type="entry name" value="SODIUM/PROLINE SYMPORTER-RELATED"/>
    <property type="match status" value="1"/>
</dbReference>
<dbReference type="Gene3D" id="1.20.1730.10">
    <property type="entry name" value="Sodium/glucose cotransporter"/>
    <property type="match status" value="1"/>
</dbReference>
<evidence type="ECO:0000256" key="3">
    <source>
        <dbReference type="ARBA" id="ARBA00022448"/>
    </source>
</evidence>
<keyword evidence="6" id="KW-0769">Symport</keyword>
<gene>
    <name evidence="11" type="ORF">GCM10009533_21810</name>
</gene>
<name>A0ABP3MKE6_SACER</name>
<feature type="transmembrane region" description="Helical" evidence="10">
    <location>
        <begin position="118"/>
        <end position="146"/>
    </location>
</feature>
<comment type="similarity">
    <text evidence="2 9">Belongs to the sodium:solute symporter (SSF) (TC 2.A.21) family.</text>
</comment>
<feature type="transmembrane region" description="Helical" evidence="10">
    <location>
        <begin position="455"/>
        <end position="475"/>
    </location>
</feature>
<feature type="transmembrane region" description="Helical" evidence="10">
    <location>
        <begin position="389"/>
        <end position="411"/>
    </location>
</feature>
<evidence type="ECO:0000256" key="7">
    <source>
        <dbReference type="ARBA" id="ARBA00022989"/>
    </source>
</evidence>
<feature type="transmembrane region" description="Helical" evidence="10">
    <location>
        <begin position="318"/>
        <end position="343"/>
    </location>
</feature>
<evidence type="ECO:0000313" key="12">
    <source>
        <dbReference type="Proteomes" id="UP001500729"/>
    </source>
</evidence>
<feature type="transmembrane region" description="Helical" evidence="10">
    <location>
        <begin position="73"/>
        <end position="91"/>
    </location>
</feature>
<protein>
    <submittedName>
        <fullName evidence="11">Cation acetate symporter</fullName>
    </submittedName>
</protein>
<dbReference type="PROSITE" id="PS50283">
    <property type="entry name" value="NA_SOLUT_SYMP_3"/>
    <property type="match status" value="1"/>
</dbReference>
<evidence type="ECO:0000256" key="10">
    <source>
        <dbReference type="SAM" id="Phobius"/>
    </source>
</evidence>
<dbReference type="RefSeq" id="WP_009950822.1">
    <property type="nucleotide sequence ID" value="NZ_BAAAGS010000011.1"/>
</dbReference>
<dbReference type="InterPro" id="IPR001734">
    <property type="entry name" value="Na/solute_symporter"/>
</dbReference>
<accession>A0ABP3MKE6</accession>
<keyword evidence="7 10" id="KW-1133">Transmembrane helix</keyword>
<feature type="transmembrane region" description="Helical" evidence="10">
    <location>
        <begin position="263"/>
        <end position="284"/>
    </location>
</feature>
<keyword evidence="12" id="KW-1185">Reference proteome</keyword>
<dbReference type="InterPro" id="IPR050277">
    <property type="entry name" value="Sodium:Solute_Symporter"/>
</dbReference>
<evidence type="ECO:0000256" key="6">
    <source>
        <dbReference type="ARBA" id="ARBA00022847"/>
    </source>
</evidence>
<comment type="caution">
    <text evidence="11">The sequence shown here is derived from an EMBL/GenBank/DDBJ whole genome shotgun (WGS) entry which is preliminary data.</text>
</comment>
<sequence>MILSVSIVAGILALTLAITWVAARRNTSASSHYVAEGQVGTVGNGLAIAGDYVSAASFLGISGAIALTGFNGFYLASAVPLAYLLVLLVIAEPLRNLGRFTLADAVAARFRGRGLRGWLAVTTIVISAMYMVIQFVGAGLLVQALLGVEFSAAVLVLGVLMVVYTTFGGMLATTWVQVLKTGLLLGGTATVLLLVLAEYGPDPLGVVRGLPAAAVVAEPLGITGTADTISQQLALALGVMGLPHVMVRFLTVRDAPAARRSGLVALWVFSAFYLVLPFLGYGALRAVGAPGIEAAHEKGNLAAVQLAEVLGGEALRAAVVGVALATILAVLAGVAIATSGAFAHDLYTHVVKRGAVSPRGQLRAARLSLVGIALVAMLLALAAKHFNLAFLANVAFAVAASTNMPVLVLSIYWRGFNRTGASWALAGGLLVSLGLVAVSPNVLGPTGLVTGVAPLFPLTIPALVSVPAAFVLAVAGSWCGRDRGDENTTAFDEIERAALVGTER</sequence>
<feature type="transmembrane region" description="Helical" evidence="10">
    <location>
        <begin position="364"/>
        <end position="383"/>
    </location>
</feature>
<evidence type="ECO:0000313" key="11">
    <source>
        <dbReference type="EMBL" id="GAA0522284.1"/>
    </source>
</evidence>
<evidence type="ECO:0000256" key="9">
    <source>
        <dbReference type="RuleBase" id="RU362091"/>
    </source>
</evidence>
<dbReference type="CDD" id="cd11480">
    <property type="entry name" value="SLC5sbd_u4"/>
    <property type="match status" value="1"/>
</dbReference>
<evidence type="ECO:0000256" key="5">
    <source>
        <dbReference type="ARBA" id="ARBA00022692"/>
    </source>
</evidence>
<dbReference type="EMBL" id="BAAAGS010000011">
    <property type="protein sequence ID" value="GAA0522284.1"/>
    <property type="molecule type" value="Genomic_DNA"/>
</dbReference>
<keyword evidence="5 10" id="KW-0812">Transmembrane</keyword>